<dbReference type="PROSITE" id="PS00237">
    <property type="entry name" value="G_PROTEIN_RECEP_F1_1"/>
    <property type="match status" value="1"/>
</dbReference>
<dbReference type="GeneID" id="129346451"/>
<evidence type="ECO:0000256" key="9">
    <source>
        <dbReference type="ARBA" id="ARBA00023170"/>
    </source>
</evidence>
<dbReference type="SUPFAM" id="SSF81321">
    <property type="entry name" value="Family A G protein-coupled receptor-like"/>
    <property type="match status" value="1"/>
</dbReference>
<dbReference type="CDD" id="cd15431">
    <property type="entry name" value="7tmA_OR13H-like"/>
    <property type="match status" value="1"/>
</dbReference>
<dbReference type="InterPro" id="IPR017452">
    <property type="entry name" value="GPCR_Rhodpsn_7TM"/>
</dbReference>
<accession>A0AA97KM99</accession>
<feature type="transmembrane region" description="Helical" evidence="12">
    <location>
        <begin position="201"/>
        <end position="220"/>
    </location>
</feature>
<dbReference type="Pfam" id="PF13853">
    <property type="entry name" value="7tm_4"/>
    <property type="match status" value="1"/>
</dbReference>
<evidence type="ECO:0000256" key="8">
    <source>
        <dbReference type="ARBA" id="ARBA00023136"/>
    </source>
</evidence>
<dbReference type="InterPro" id="IPR000725">
    <property type="entry name" value="Olfact_rcpt"/>
</dbReference>
<evidence type="ECO:0000256" key="7">
    <source>
        <dbReference type="ARBA" id="ARBA00023040"/>
    </source>
</evidence>
<protein>
    <recommendedName>
        <fullName evidence="12">Olfactory receptor</fullName>
    </recommendedName>
</protein>
<proteinExistence type="inferred from homology"/>
<evidence type="ECO:0000256" key="11">
    <source>
        <dbReference type="RuleBase" id="RU000688"/>
    </source>
</evidence>
<evidence type="ECO:0000256" key="6">
    <source>
        <dbReference type="ARBA" id="ARBA00022989"/>
    </source>
</evidence>
<keyword evidence="3 12" id="KW-0716">Sensory transduction</keyword>
<evidence type="ECO:0000256" key="4">
    <source>
        <dbReference type="ARBA" id="ARBA00022692"/>
    </source>
</evidence>
<dbReference type="RefSeq" id="XP_054859778.1">
    <property type="nucleotide sequence ID" value="XM_055003803.1"/>
</dbReference>
<dbReference type="GO" id="GO:0004930">
    <property type="term" value="F:G protein-coupled receptor activity"/>
    <property type="evidence" value="ECO:0007669"/>
    <property type="project" value="UniProtKB-KW"/>
</dbReference>
<feature type="domain" description="G-protein coupled receptors family 1 profile" evidence="13">
    <location>
        <begin position="46"/>
        <end position="294"/>
    </location>
</feature>
<feature type="transmembrane region" description="Helical" evidence="12">
    <location>
        <begin position="65"/>
        <end position="87"/>
    </location>
</feature>
<name>A0AA97KM99_EUBMA</name>
<keyword evidence="4 11" id="KW-0812">Transmembrane</keyword>
<dbReference type="PANTHER" id="PTHR26453">
    <property type="entry name" value="OLFACTORY RECEPTOR"/>
    <property type="match status" value="1"/>
</dbReference>
<evidence type="ECO:0000313" key="15">
    <source>
        <dbReference type="RefSeq" id="XP_054859778.1"/>
    </source>
</evidence>
<feature type="transmembrane region" description="Helical" evidence="12">
    <location>
        <begin position="30"/>
        <end position="53"/>
    </location>
</feature>
<feature type="transmembrane region" description="Helical" evidence="12">
    <location>
        <begin position="107"/>
        <end position="125"/>
    </location>
</feature>
<evidence type="ECO:0000256" key="2">
    <source>
        <dbReference type="ARBA" id="ARBA00022475"/>
    </source>
</evidence>
<comment type="subcellular location">
    <subcellularLocation>
        <location evidence="1 12">Cell membrane</location>
        <topology evidence="1 12">Multi-pass membrane protein</topology>
    </subcellularLocation>
</comment>
<organism evidence="14 15">
    <name type="scientific">Eublepharis macularius</name>
    <name type="common">Leopard gecko</name>
    <name type="synonym">Cyrtodactylus macularius</name>
    <dbReference type="NCBI Taxonomy" id="481883"/>
    <lineage>
        <taxon>Eukaryota</taxon>
        <taxon>Metazoa</taxon>
        <taxon>Chordata</taxon>
        <taxon>Craniata</taxon>
        <taxon>Vertebrata</taxon>
        <taxon>Euteleostomi</taxon>
        <taxon>Lepidosauria</taxon>
        <taxon>Squamata</taxon>
        <taxon>Bifurcata</taxon>
        <taxon>Gekkota</taxon>
        <taxon>Eublepharidae</taxon>
        <taxon>Eublepharinae</taxon>
        <taxon>Eublepharis</taxon>
    </lineage>
</organism>
<dbReference type="Gene3D" id="1.20.1070.10">
    <property type="entry name" value="Rhodopsin 7-helix transmembrane proteins"/>
    <property type="match status" value="1"/>
</dbReference>
<reference evidence="15" key="1">
    <citation type="submission" date="2025-08" db="UniProtKB">
        <authorList>
            <consortium name="RefSeq"/>
        </authorList>
    </citation>
    <scope>IDENTIFICATION</scope>
    <source>
        <tissue evidence="15">Blood</tissue>
    </source>
</reference>
<keyword evidence="10 11" id="KW-0807">Transducer</keyword>
<dbReference type="KEGG" id="emc:129346451"/>
<keyword evidence="5 12" id="KW-0552">Olfaction</keyword>
<keyword evidence="14" id="KW-1185">Reference proteome</keyword>
<keyword evidence="8 12" id="KW-0472">Membrane</keyword>
<evidence type="ECO:0000256" key="1">
    <source>
        <dbReference type="ARBA" id="ARBA00004651"/>
    </source>
</evidence>
<comment type="similarity">
    <text evidence="11">Belongs to the G-protein coupled receptor 1 family.</text>
</comment>
<evidence type="ECO:0000256" key="5">
    <source>
        <dbReference type="ARBA" id="ARBA00022725"/>
    </source>
</evidence>
<dbReference type="GO" id="GO:0004984">
    <property type="term" value="F:olfactory receptor activity"/>
    <property type="evidence" value="ECO:0007669"/>
    <property type="project" value="InterPro"/>
</dbReference>
<feature type="transmembrane region" description="Helical" evidence="12">
    <location>
        <begin position="277"/>
        <end position="296"/>
    </location>
</feature>
<keyword evidence="6 12" id="KW-1133">Transmembrane helix</keyword>
<feature type="transmembrane region" description="Helical" evidence="12">
    <location>
        <begin position="145"/>
        <end position="167"/>
    </location>
</feature>
<evidence type="ECO:0000313" key="14">
    <source>
        <dbReference type="Proteomes" id="UP001190640"/>
    </source>
</evidence>
<evidence type="ECO:0000256" key="12">
    <source>
        <dbReference type="RuleBase" id="RU363047"/>
    </source>
</evidence>
<dbReference type="PRINTS" id="PR00245">
    <property type="entry name" value="OLFACTORYR"/>
</dbReference>
<feature type="transmembrane region" description="Helical" evidence="12">
    <location>
        <begin position="241"/>
        <end position="265"/>
    </location>
</feature>
<dbReference type="FunFam" id="1.20.1070.10:FF:000005">
    <property type="entry name" value="Olfactory receptor"/>
    <property type="match status" value="1"/>
</dbReference>
<keyword evidence="2 12" id="KW-1003">Cell membrane</keyword>
<dbReference type="PROSITE" id="PS50262">
    <property type="entry name" value="G_PROTEIN_RECEP_F1_2"/>
    <property type="match status" value="1"/>
</dbReference>
<gene>
    <name evidence="15" type="primary">LOC129346451</name>
</gene>
<evidence type="ECO:0000256" key="10">
    <source>
        <dbReference type="ARBA" id="ARBA00023224"/>
    </source>
</evidence>
<dbReference type="GO" id="GO:0005886">
    <property type="term" value="C:plasma membrane"/>
    <property type="evidence" value="ECO:0007669"/>
    <property type="project" value="UniProtKB-SubCell"/>
</dbReference>
<dbReference type="Proteomes" id="UP001190640">
    <property type="component" value="Chromosome 19"/>
</dbReference>
<keyword evidence="9 11" id="KW-0675">Receptor</keyword>
<evidence type="ECO:0000256" key="3">
    <source>
        <dbReference type="ARBA" id="ARBA00022606"/>
    </source>
</evidence>
<sequence>MAKVDRGDSNATMVTEFILLGISDYPEAQMVMFVVFLIFYLATIFGNSLLIVLIIRSPLLHTPMYFFLCNLSFLDIFYTTSSIPQTLVNCFFRRPTISYIRCITEMYVSLFLGIAECFLLAVMAYDRFAAVCNPLHYTTIMSWKLCTQLAVTSWASAFMMTLIPRLLQPTQFCGHNVINHFTCELRVFLNLACSDIRMAETVIMINSVLVLALPFGFILVTYGRIGQAVLRIRSAEGRGKAFSTCGSHLVVVSIFYGSAISMYLRPHDKAFSNRDKIVSLFYGAVTPMLNPLIYSLRNKDVKGAFWRLLGKKMSE</sequence>
<keyword evidence="7 11" id="KW-0297">G-protein coupled receptor</keyword>
<dbReference type="PRINTS" id="PR00237">
    <property type="entry name" value="GPCRRHODOPSN"/>
</dbReference>
<dbReference type="InterPro" id="IPR000276">
    <property type="entry name" value="GPCR_Rhodpsn"/>
</dbReference>
<dbReference type="AlphaFoldDB" id="A0AA97KM99"/>
<evidence type="ECO:0000259" key="13">
    <source>
        <dbReference type="PROSITE" id="PS50262"/>
    </source>
</evidence>